<dbReference type="EMBL" id="CBTN010000047">
    <property type="protein sequence ID" value="CDH57582.1"/>
    <property type="molecule type" value="Genomic_DNA"/>
</dbReference>
<dbReference type="AlphaFoldDB" id="A0A068S6Y8"/>
<name>A0A068S6Y8_9FUNG</name>
<gene>
    <name evidence="2" type="ORF">LCOR_08498.1</name>
</gene>
<comment type="caution">
    <text evidence="2">The sequence shown here is derived from an EMBL/GenBank/DDBJ whole genome shotgun (WGS) entry which is preliminary data.</text>
</comment>
<organism evidence="2 3">
    <name type="scientific">Lichtheimia corymbifera JMRC:FSU:9682</name>
    <dbReference type="NCBI Taxonomy" id="1263082"/>
    <lineage>
        <taxon>Eukaryota</taxon>
        <taxon>Fungi</taxon>
        <taxon>Fungi incertae sedis</taxon>
        <taxon>Mucoromycota</taxon>
        <taxon>Mucoromycotina</taxon>
        <taxon>Mucoromycetes</taxon>
        <taxon>Mucorales</taxon>
        <taxon>Lichtheimiaceae</taxon>
        <taxon>Lichtheimia</taxon>
    </lineage>
</organism>
<keyword evidence="3" id="KW-1185">Reference proteome</keyword>
<evidence type="ECO:0000313" key="2">
    <source>
        <dbReference type="EMBL" id="CDH57582.1"/>
    </source>
</evidence>
<feature type="region of interest" description="Disordered" evidence="1">
    <location>
        <begin position="1"/>
        <end position="97"/>
    </location>
</feature>
<dbReference type="VEuPathDB" id="FungiDB:LCOR_08498.1"/>
<evidence type="ECO:0000313" key="3">
    <source>
        <dbReference type="Proteomes" id="UP000027586"/>
    </source>
</evidence>
<protein>
    <submittedName>
        <fullName evidence="2">Uncharacterized protein</fullName>
    </submittedName>
</protein>
<sequence length="97" mass="10936">MGSVWSNTEDVKSSAPVSSQPDRSTPSSPQSLDQRMSHQRHHHTAVTPANPSLYHQSDKRAYQSMDALSDAHLNEDSSHEHSRGYWSRKGPQHTQRC</sequence>
<evidence type="ECO:0000256" key="1">
    <source>
        <dbReference type="SAM" id="MobiDB-lite"/>
    </source>
</evidence>
<accession>A0A068S6Y8</accession>
<dbReference type="Proteomes" id="UP000027586">
    <property type="component" value="Unassembled WGS sequence"/>
</dbReference>
<proteinExistence type="predicted"/>
<reference evidence="2" key="1">
    <citation type="submission" date="2013-08" db="EMBL/GenBank/DDBJ databases">
        <title>Gene expansion shapes genome architecture in the human pathogen Lichtheimia corymbifera: an evolutionary genomics analysis in the ancient terrestrial Mucorales (Mucoromycotina).</title>
        <authorList>
            <person name="Schwartze V.U."/>
            <person name="Winter S."/>
            <person name="Shelest E."/>
            <person name="Marcet-Houben M."/>
            <person name="Horn F."/>
            <person name="Wehner S."/>
            <person name="Hoffmann K."/>
            <person name="Riege K."/>
            <person name="Sammeth M."/>
            <person name="Nowrousian M."/>
            <person name="Valiante V."/>
            <person name="Linde J."/>
            <person name="Jacobsen I.D."/>
            <person name="Marz M."/>
            <person name="Brakhage A.A."/>
            <person name="Gabaldon T."/>
            <person name="Bocker S."/>
            <person name="Voigt K."/>
        </authorList>
    </citation>
    <scope>NUCLEOTIDE SEQUENCE [LARGE SCALE GENOMIC DNA]</scope>
    <source>
        <strain evidence="2">FSU 9682</strain>
    </source>
</reference>
<feature type="compositionally biased region" description="Basic and acidic residues" evidence="1">
    <location>
        <begin position="72"/>
        <end position="83"/>
    </location>
</feature>
<feature type="compositionally biased region" description="Polar residues" evidence="1">
    <location>
        <begin position="15"/>
        <end position="34"/>
    </location>
</feature>